<dbReference type="PANTHER" id="PTHR43369:SF2">
    <property type="entry name" value="PHOSPHORIBOSYLGLYCINAMIDE FORMYLTRANSFERASE"/>
    <property type="match status" value="1"/>
</dbReference>
<dbReference type="InterPro" id="IPR001555">
    <property type="entry name" value="GART_AS"/>
</dbReference>
<proteinExistence type="inferred from homology"/>
<dbReference type="RefSeq" id="WP_011245888.1">
    <property type="nucleotide sequence ID" value="NZ_CP174174.1"/>
</dbReference>
<accession>A0A268NWT5</accession>
<feature type="binding site" evidence="6">
    <location>
        <position position="106"/>
    </location>
    <ligand>
        <name>(6R)-10-formyltetrahydrofolate</name>
        <dbReference type="ChEBI" id="CHEBI:195366"/>
    </ligand>
</feature>
<comment type="pathway">
    <text evidence="1 6">Purine metabolism; IMP biosynthesis via de novo pathway; N(2)-formyl-N(1)-(5-phospho-D-ribosyl)glycinamide from N(1)-(5-phospho-D-ribosyl)glycinamide (10-formyl THF route): step 1/1.</text>
</comment>
<evidence type="ECO:0000259" key="7">
    <source>
        <dbReference type="Pfam" id="PF00551"/>
    </source>
</evidence>
<protein>
    <recommendedName>
        <fullName evidence="6">Phosphoribosylglycinamide formyltransferase</fullName>
        <ecNumber evidence="6">2.1.2.2</ecNumber>
    </recommendedName>
    <alternativeName>
        <fullName evidence="6">5'-phosphoribosylglycinamide transformylase</fullName>
    </alternativeName>
    <alternativeName>
        <fullName evidence="6">GAR transformylase</fullName>
        <shortName evidence="6">GART</shortName>
    </alternativeName>
</protein>
<feature type="binding site" evidence="6">
    <location>
        <position position="64"/>
    </location>
    <ligand>
        <name>(6R)-10-formyltetrahydrofolate</name>
        <dbReference type="ChEBI" id="CHEBI:195366"/>
    </ligand>
</feature>
<feature type="active site" description="Proton donor" evidence="6">
    <location>
        <position position="108"/>
    </location>
</feature>
<evidence type="ECO:0000313" key="8">
    <source>
        <dbReference type="EMBL" id="PAE87861.1"/>
    </source>
</evidence>
<comment type="caution">
    <text evidence="8">The sequence shown here is derived from an EMBL/GenBank/DDBJ whole genome shotgun (WGS) entry which is preliminary data.</text>
</comment>
<sequence>MKVAVFASGTGTNAEALIKAAKTGELGGEVALVVSDKQHAPVLEKARNLGVKAEHLSPQSFSDKAAYEQAILTLLTKEGIDFIVLAGYMRLIGPTLLEAYEGKMINIHPSLLPAFPGLDAIGQALEAKADTTGVTIHYVDAGMDTGPVIAQQQVAIANGETRETLTAKIQAVEHTLYPAVVKQVLNEHVEGEQQ</sequence>
<organism evidence="8 9">
    <name type="scientific">Shouchella clausii</name>
    <name type="common">Alkalihalobacillus clausii</name>
    <dbReference type="NCBI Taxonomy" id="79880"/>
    <lineage>
        <taxon>Bacteria</taxon>
        <taxon>Bacillati</taxon>
        <taxon>Bacillota</taxon>
        <taxon>Bacilli</taxon>
        <taxon>Bacillales</taxon>
        <taxon>Bacillaceae</taxon>
        <taxon>Shouchella</taxon>
    </lineage>
</organism>
<dbReference type="EMBL" id="NPCC01000027">
    <property type="protein sequence ID" value="PAE87861.1"/>
    <property type="molecule type" value="Genomic_DNA"/>
</dbReference>
<dbReference type="OMA" id="HYVDEGM"/>
<dbReference type="InterPro" id="IPR002376">
    <property type="entry name" value="Formyl_transf_N"/>
</dbReference>
<dbReference type="GO" id="GO:0005829">
    <property type="term" value="C:cytosol"/>
    <property type="evidence" value="ECO:0007669"/>
    <property type="project" value="TreeGrafter"/>
</dbReference>
<dbReference type="PROSITE" id="PS00373">
    <property type="entry name" value="GART"/>
    <property type="match status" value="1"/>
</dbReference>
<dbReference type="NCBIfam" id="TIGR00639">
    <property type="entry name" value="PurN"/>
    <property type="match status" value="1"/>
</dbReference>
<evidence type="ECO:0000256" key="3">
    <source>
        <dbReference type="ARBA" id="ARBA00022755"/>
    </source>
</evidence>
<keyword evidence="2 6" id="KW-0808">Transferase</keyword>
<feature type="binding site" evidence="6">
    <location>
        <begin position="89"/>
        <end position="92"/>
    </location>
    <ligand>
        <name>(6R)-10-formyltetrahydrofolate</name>
        <dbReference type="ChEBI" id="CHEBI:195366"/>
    </ligand>
</feature>
<dbReference type="Proteomes" id="UP000216207">
    <property type="component" value="Unassembled WGS sequence"/>
</dbReference>
<reference evidence="8 9" key="1">
    <citation type="submission" date="2017-07" db="EMBL/GenBank/DDBJ databases">
        <title>Isolation and whole genome analysis of endospore-forming bacteria from heroin.</title>
        <authorList>
            <person name="Kalinowski J."/>
            <person name="Ahrens B."/>
            <person name="Al-Dilaimi A."/>
            <person name="Winkler A."/>
            <person name="Wibberg D."/>
            <person name="Schleenbecker U."/>
            <person name="Ruckert C."/>
            <person name="Wolfel R."/>
            <person name="Grass G."/>
        </authorList>
    </citation>
    <scope>NUCLEOTIDE SEQUENCE [LARGE SCALE GENOMIC DNA]</scope>
    <source>
        <strain evidence="8 9">7539</strain>
    </source>
</reference>
<dbReference type="UniPathway" id="UPA00074">
    <property type="reaction ID" value="UER00126"/>
</dbReference>
<dbReference type="InterPro" id="IPR004607">
    <property type="entry name" value="GART"/>
</dbReference>
<feature type="domain" description="Formyl transferase N-terminal" evidence="7">
    <location>
        <begin position="1"/>
        <end position="181"/>
    </location>
</feature>
<evidence type="ECO:0000256" key="4">
    <source>
        <dbReference type="ARBA" id="ARBA00038440"/>
    </source>
</evidence>
<evidence type="ECO:0000256" key="5">
    <source>
        <dbReference type="ARBA" id="ARBA00047664"/>
    </source>
</evidence>
<dbReference type="Pfam" id="PF00551">
    <property type="entry name" value="Formyl_trans_N"/>
    <property type="match status" value="1"/>
</dbReference>
<dbReference type="PANTHER" id="PTHR43369">
    <property type="entry name" value="PHOSPHORIBOSYLGLYCINAMIDE FORMYLTRANSFERASE"/>
    <property type="match status" value="1"/>
</dbReference>
<evidence type="ECO:0000256" key="6">
    <source>
        <dbReference type="HAMAP-Rule" id="MF_01930"/>
    </source>
</evidence>
<evidence type="ECO:0000313" key="9">
    <source>
        <dbReference type="Proteomes" id="UP000216207"/>
    </source>
</evidence>
<dbReference type="HAMAP" id="MF_01930">
    <property type="entry name" value="PurN"/>
    <property type="match status" value="1"/>
</dbReference>
<comment type="similarity">
    <text evidence="4 6">Belongs to the GART family.</text>
</comment>
<dbReference type="CDD" id="cd08645">
    <property type="entry name" value="FMT_core_GART"/>
    <property type="match status" value="1"/>
</dbReference>
<dbReference type="FunFam" id="3.40.50.170:FF:000007">
    <property type="entry name" value="Phosphoribosylglycinamide formyltransferase"/>
    <property type="match status" value="1"/>
</dbReference>
<feature type="site" description="Raises pKa of active site His" evidence="6">
    <location>
        <position position="144"/>
    </location>
</feature>
<dbReference type="Gene3D" id="3.40.50.170">
    <property type="entry name" value="Formyl transferase, N-terminal domain"/>
    <property type="match status" value="1"/>
</dbReference>
<name>A0A268NWT5_SHOCL</name>
<comment type="function">
    <text evidence="6">Catalyzes the transfer of a formyl group from 10-formyltetrahydrofolate to 5-phospho-ribosyl-glycinamide (GAR), producing 5-phospho-ribosyl-N-formylglycinamide (FGAR) and tetrahydrofolate.</text>
</comment>
<comment type="catalytic activity">
    <reaction evidence="5 6">
        <text>N(1)-(5-phospho-beta-D-ribosyl)glycinamide + (6R)-10-formyltetrahydrofolate = N(2)-formyl-N(1)-(5-phospho-beta-D-ribosyl)glycinamide + (6S)-5,6,7,8-tetrahydrofolate + H(+)</text>
        <dbReference type="Rhea" id="RHEA:15053"/>
        <dbReference type="ChEBI" id="CHEBI:15378"/>
        <dbReference type="ChEBI" id="CHEBI:57453"/>
        <dbReference type="ChEBI" id="CHEBI:143788"/>
        <dbReference type="ChEBI" id="CHEBI:147286"/>
        <dbReference type="ChEBI" id="CHEBI:195366"/>
        <dbReference type="EC" id="2.1.2.2"/>
    </reaction>
</comment>
<dbReference type="AlphaFoldDB" id="A0A268NWT5"/>
<dbReference type="GO" id="GO:0006189">
    <property type="term" value="P:'de novo' IMP biosynthetic process"/>
    <property type="evidence" value="ECO:0007669"/>
    <property type="project" value="UniProtKB-UniRule"/>
</dbReference>
<dbReference type="GO" id="GO:0004644">
    <property type="term" value="F:phosphoribosylglycinamide formyltransferase activity"/>
    <property type="evidence" value="ECO:0007669"/>
    <property type="project" value="UniProtKB-UniRule"/>
</dbReference>
<feature type="binding site" evidence="6">
    <location>
        <begin position="11"/>
        <end position="13"/>
    </location>
    <ligand>
        <name>N(1)-(5-phospho-beta-D-ribosyl)glycinamide</name>
        <dbReference type="ChEBI" id="CHEBI:143788"/>
    </ligand>
</feature>
<gene>
    <name evidence="6" type="primary">purN</name>
    <name evidence="8" type="ORF">CHH72_16230</name>
</gene>
<dbReference type="SUPFAM" id="SSF53328">
    <property type="entry name" value="Formyltransferase"/>
    <property type="match status" value="1"/>
</dbReference>
<keyword evidence="3 6" id="KW-0658">Purine biosynthesis</keyword>
<evidence type="ECO:0000256" key="2">
    <source>
        <dbReference type="ARBA" id="ARBA00022679"/>
    </source>
</evidence>
<evidence type="ECO:0000256" key="1">
    <source>
        <dbReference type="ARBA" id="ARBA00005054"/>
    </source>
</evidence>
<dbReference type="InterPro" id="IPR036477">
    <property type="entry name" value="Formyl_transf_N_sf"/>
</dbReference>
<dbReference type="EC" id="2.1.2.2" evidence="6"/>